<feature type="coiled-coil region" evidence="1">
    <location>
        <begin position="277"/>
        <end position="326"/>
    </location>
</feature>
<evidence type="ECO:0000313" key="4">
    <source>
        <dbReference type="Proteomes" id="UP000179807"/>
    </source>
</evidence>
<accession>A0A1J4L0F1</accession>
<evidence type="ECO:0000313" key="3">
    <source>
        <dbReference type="EMBL" id="OHT16947.1"/>
    </source>
</evidence>
<comment type="caution">
    <text evidence="3">The sequence shown here is derived from an EMBL/GenBank/DDBJ whole genome shotgun (WGS) entry which is preliminary data.</text>
</comment>
<sequence length="510" mass="58230">MSDPEAEGDVNTLKPNEKDDSNENQANADEKGEPAENQSDPAKANPPLDEATSKLKDDITNAIDKIANSIDNSEEQASDKENENLSDCLSAPLASVISKIQVDDTQDDNEGNSEGNNEANDEENDDEGNLSKITFGMTEAITAKPISPPPEKSGENDENESNYDNNNESNNNDTYSEGNESQRKSTKRSRRKAAEEDEEIVQYSDEQLNEAYEEFKKRKQLPPYLMRDAVLDYARRQSLQFMVDENYDAAYKNDLSVNDLLLEYSKDSGGYNTETITRNLEARIEMAQQQRQKSNEKYQSRIQMMKEYEQQKLHQLEDLQEEERKQFEASCQKPEFLQKFSKPSTKLLQIRKIQKSLALAHKFEEAKDVKSEADQMQKAETVQAQRRAIEYIRSSYAQLLEKHQQQLECATENGKRKIRALEEQLNRENLANRNLIRQLELRLKETKTKKGSCLPPLNSSGCKKPPSKSAMKQLAKYRHTQQITMLEVKLTNIQKIVGNVKPATKPVKIM</sequence>
<evidence type="ECO:0000256" key="2">
    <source>
        <dbReference type="SAM" id="MobiDB-lite"/>
    </source>
</evidence>
<proteinExistence type="predicted"/>
<dbReference type="PANTHER" id="PTHR47026">
    <property type="entry name" value="PIGMENTOSA GTPASE REGULATOR-LIKE PROTEIN, PUTATIVE-RELATED"/>
    <property type="match status" value="1"/>
</dbReference>
<keyword evidence="4" id="KW-1185">Reference proteome</keyword>
<organism evidence="3 4">
    <name type="scientific">Tritrichomonas foetus</name>
    <dbReference type="NCBI Taxonomy" id="1144522"/>
    <lineage>
        <taxon>Eukaryota</taxon>
        <taxon>Metamonada</taxon>
        <taxon>Parabasalia</taxon>
        <taxon>Tritrichomonadida</taxon>
        <taxon>Tritrichomonadidae</taxon>
        <taxon>Tritrichomonas</taxon>
    </lineage>
</organism>
<feature type="region of interest" description="Disordered" evidence="2">
    <location>
        <begin position="1"/>
        <end position="203"/>
    </location>
</feature>
<feature type="compositionally biased region" description="Acidic residues" evidence="2">
    <location>
        <begin position="119"/>
        <end position="128"/>
    </location>
</feature>
<keyword evidence="1" id="KW-0175">Coiled coil</keyword>
<feature type="coiled-coil region" evidence="1">
    <location>
        <begin position="393"/>
        <end position="438"/>
    </location>
</feature>
<gene>
    <name evidence="3" type="ORF">TRFO_12838</name>
</gene>
<evidence type="ECO:0000256" key="1">
    <source>
        <dbReference type="SAM" id="Coils"/>
    </source>
</evidence>
<reference evidence="3" key="1">
    <citation type="submission" date="2016-10" db="EMBL/GenBank/DDBJ databases">
        <authorList>
            <person name="Benchimol M."/>
            <person name="Almeida L.G."/>
            <person name="Vasconcelos A.T."/>
            <person name="Perreira-Neves A."/>
            <person name="Rosa I.A."/>
            <person name="Tasca T."/>
            <person name="Bogo M.R."/>
            <person name="de Souza W."/>
        </authorList>
    </citation>
    <scope>NUCLEOTIDE SEQUENCE [LARGE SCALE GENOMIC DNA]</scope>
    <source>
        <strain evidence="3">K</strain>
    </source>
</reference>
<dbReference type="VEuPathDB" id="TrichDB:TRFO_12838"/>
<dbReference type="RefSeq" id="XP_068370083.1">
    <property type="nucleotide sequence ID" value="XM_068496881.1"/>
</dbReference>
<dbReference type="OrthoDB" id="10665608at2759"/>
<dbReference type="EMBL" id="MLAK01000057">
    <property type="protein sequence ID" value="OHT16947.1"/>
    <property type="molecule type" value="Genomic_DNA"/>
</dbReference>
<name>A0A1J4L0F1_9EUKA</name>
<feature type="compositionally biased region" description="Low complexity" evidence="2">
    <location>
        <begin position="162"/>
        <end position="177"/>
    </location>
</feature>
<dbReference type="GeneID" id="94831585"/>
<protein>
    <submittedName>
        <fullName evidence="3">Uncharacterized protein</fullName>
    </submittedName>
</protein>
<dbReference type="Proteomes" id="UP000179807">
    <property type="component" value="Unassembled WGS sequence"/>
</dbReference>
<dbReference type="PANTHER" id="PTHR47026:SF2">
    <property type="entry name" value="FLAGELLAR ASSOCIATED PROTEIN"/>
    <property type="match status" value="1"/>
</dbReference>
<dbReference type="AlphaFoldDB" id="A0A1J4L0F1"/>